<protein>
    <submittedName>
        <fullName evidence="2">Uncharacterized protein</fullName>
    </submittedName>
</protein>
<feature type="compositionally biased region" description="Acidic residues" evidence="1">
    <location>
        <begin position="10"/>
        <end position="27"/>
    </location>
</feature>
<gene>
    <name evidence="2" type="ORF">A2912_06195</name>
</gene>
<dbReference type="Proteomes" id="UP000178122">
    <property type="component" value="Unassembled WGS sequence"/>
</dbReference>
<dbReference type="AlphaFoldDB" id="A0A1G1YTJ8"/>
<sequence length="90" mass="9901">MIVGFFVDVPGEEEGDNEPNGAEDSDGDVEYFSVFAGVDESAGENAVNITDFAFCCWRGMGFDEVNGNEKAENYEDENDEALGFEVHLLY</sequence>
<feature type="region of interest" description="Disordered" evidence="1">
    <location>
        <begin position="1"/>
        <end position="27"/>
    </location>
</feature>
<proteinExistence type="predicted"/>
<organism evidence="2 3">
    <name type="scientific">Candidatus Buchananbacteria bacterium RIFCSPLOWO2_01_FULL_40_23b</name>
    <dbReference type="NCBI Taxonomy" id="1797544"/>
    <lineage>
        <taxon>Bacteria</taxon>
        <taxon>Candidatus Buchananiibacteriota</taxon>
    </lineage>
</organism>
<name>A0A1G1YTJ8_9BACT</name>
<comment type="caution">
    <text evidence="2">The sequence shown here is derived from an EMBL/GenBank/DDBJ whole genome shotgun (WGS) entry which is preliminary data.</text>
</comment>
<accession>A0A1G1YTJ8</accession>
<evidence type="ECO:0000256" key="1">
    <source>
        <dbReference type="SAM" id="MobiDB-lite"/>
    </source>
</evidence>
<dbReference type="EMBL" id="MHIN01000008">
    <property type="protein sequence ID" value="OGY55675.1"/>
    <property type="molecule type" value="Genomic_DNA"/>
</dbReference>
<reference evidence="2 3" key="1">
    <citation type="journal article" date="2016" name="Nat. Commun.">
        <title>Thousands of microbial genomes shed light on interconnected biogeochemical processes in an aquifer system.</title>
        <authorList>
            <person name="Anantharaman K."/>
            <person name="Brown C.T."/>
            <person name="Hug L.A."/>
            <person name="Sharon I."/>
            <person name="Castelle C.J."/>
            <person name="Probst A.J."/>
            <person name="Thomas B.C."/>
            <person name="Singh A."/>
            <person name="Wilkins M.J."/>
            <person name="Karaoz U."/>
            <person name="Brodie E.L."/>
            <person name="Williams K.H."/>
            <person name="Hubbard S.S."/>
            <person name="Banfield J.F."/>
        </authorList>
    </citation>
    <scope>NUCLEOTIDE SEQUENCE [LARGE SCALE GENOMIC DNA]</scope>
</reference>
<evidence type="ECO:0000313" key="3">
    <source>
        <dbReference type="Proteomes" id="UP000178122"/>
    </source>
</evidence>
<evidence type="ECO:0000313" key="2">
    <source>
        <dbReference type="EMBL" id="OGY55675.1"/>
    </source>
</evidence>